<dbReference type="GO" id="GO:0046872">
    <property type="term" value="F:metal ion binding"/>
    <property type="evidence" value="ECO:0007669"/>
    <property type="project" value="UniProtKB-KW"/>
</dbReference>
<evidence type="ECO:0000259" key="4">
    <source>
        <dbReference type="PROSITE" id="PS50902"/>
    </source>
</evidence>
<dbReference type="GO" id="GO:0010181">
    <property type="term" value="F:FMN binding"/>
    <property type="evidence" value="ECO:0007669"/>
    <property type="project" value="InterPro"/>
</dbReference>
<gene>
    <name evidence="6" type="ORF">H8876_01810</name>
</gene>
<dbReference type="InterPro" id="IPR008254">
    <property type="entry name" value="Flavodoxin/NO_synth"/>
</dbReference>
<feature type="domain" description="4Fe-4S ferredoxin-type" evidence="5">
    <location>
        <begin position="216"/>
        <end position="245"/>
    </location>
</feature>
<comment type="caution">
    <text evidence="6">The sequence shown here is derived from an EMBL/GenBank/DDBJ whole genome shotgun (WGS) entry which is preliminary data.</text>
</comment>
<feature type="domain" description="Flavodoxin-like" evidence="4">
    <location>
        <begin position="3"/>
        <end position="172"/>
    </location>
</feature>
<dbReference type="PANTHER" id="PTHR43122:SF1">
    <property type="entry name" value="IRON-SULFUR-BINDING PROTEIN"/>
    <property type="match status" value="1"/>
</dbReference>
<dbReference type="Gene3D" id="3.30.70.20">
    <property type="match status" value="1"/>
</dbReference>
<dbReference type="Gene3D" id="3.40.50.360">
    <property type="match status" value="1"/>
</dbReference>
<accession>A0A923N9Q1</accession>
<proteinExistence type="predicted"/>
<dbReference type="SUPFAM" id="SSF54862">
    <property type="entry name" value="4Fe-4S ferredoxins"/>
    <property type="match status" value="1"/>
</dbReference>
<evidence type="ECO:0000259" key="5">
    <source>
        <dbReference type="PROSITE" id="PS51379"/>
    </source>
</evidence>
<dbReference type="Proteomes" id="UP000644115">
    <property type="component" value="Unassembled WGS sequence"/>
</dbReference>
<dbReference type="InterPro" id="IPR017896">
    <property type="entry name" value="4Fe4S_Fe-S-bd"/>
</dbReference>
<reference evidence="6" key="1">
    <citation type="submission" date="2020-08" db="EMBL/GenBank/DDBJ databases">
        <authorList>
            <person name="Liu C."/>
            <person name="Sun Q."/>
        </authorList>
    </citation>
    <scope>NUCLEOTIDE SEQUENCE</scope>
    <source>
        <strain evidence="6">BX16</strain>
    </source>
</reference>
<dbReference type="Pfam" id="PF13187">
    <property type="entry name" value="Fer4_9"/>
    <property type="match status" value="1"/>
</dbReference>
<keyword evidence="7" id="KW-1185">Reference proteome</keyword>
<dbReference type="GO" id="GO:0051536">
    <property type="term" value="F:iron-sulfur cluster binding"/>
    <property type="evidence" value="ECO:0007669"/>
    <property type="project" value="UniProtKB-KW"/>
</dbReference>
<dbReference type="EMBL" id="JACRWC010000032">
    <property type="protein sequence ID" value="MBC5998740.1"/>
    <property type="molecule type" value="Genomic_DNA"/>
</dbReference>
<sequence length="300" mass="32732">MNITAMYFSGTGTTKKMTAAIADELTEIKISQDKTTAGEKPGSIKAGIKPWQRAEDIDFTPPAARREIYRFTPDDLVVFGVPVIAGRVPNVLLKFLDTLQGGGALAVPVVLYGNRNFDDALIELRNILQDRGFYAIGAAAFIGEHSFSRILAAGRPDSSDMELSRDFARKLAGKIRRLGAAGLREAAPVPVDGADPIRPYYKPQDRNGNHINILKVKPKLHAELCSGCGICVSACPMGSVVQENPGQPPAPITGICIKCCGCVKKCPRQAFYFDDPGFIYHKEELEDMYAGIRREPDLYL</sequence>
<dbReference type="GO" id="GO:0016651">
    <property type="term" value="F:oxidoreductase activity, acting on NAD(P)H"/>
    <property type="evidence" value="ECO:0007669"/>
    <property type="project" value="UniProtKB-ARBA"/>
</dbReference>
<evidence type="ECO:0000256" key="2">
    <source>
        <dbReference type="ARBA" id="ARBA00023004"/>
    </source>
</evidence>
<protein>
    <submittedName>
        <fullName evidence="6">4Fe-4S binding protein</fullName>
    </submittedName>
</protein>
<feature type="domain" description="4Fe-4S ferredoxin-type" evidence="5">
    <location>
        <begin position="247"/>
        <end position="276"/>
    </location>
</feature>
<evidence type="ECO:0000256" key="1">
    <source>
        <dbReference type="ARBA" id="ARBA00022723"/>
    </source>
</evidence>
<keyword evidence="3" id="KW-0411">Iron-sulfur</keyword>
<evidence type="ECO:0000256" key="3">
    <source>
        <dbReference type="ARBA" id="ARBA00023014"/>
    </source>
</evidence>
<evidence type="ECO:0000313" key="7">
    <source>
        <dbReference type="Proteomes" id="UP000644115"/>
    </source>
</evidence>
<evidence type="ECO:0000313" key="6">
    <source>
        <dbReference type="EMBL" id="MBC5998740.1"/>
    </source>
</evidence>
<keyword evidence="1" id="KW-0479">Metal-binding</keyword>
<dbReference type="InterPro" id="IPR017900">
    <property type="entry name" value="4Fe4S_Fe_S_CS"/>
</dbReference>
<dbReference type="InterPro" id="IPR029039">
    <property type="entry name" value="Flavoprotein-like_sf"/>
</dbReference>
<dbReference type="PROSITE" id="PS51379">
    <property type="entry name" value="4FE4S_FER_2"/>
    <property type="match status" value="2"/>
</dbReference>
<name>A0A923N9Q1_9FIRM</name>
<dbReference type="RefSeq" id="WP_249286288.1">
    <property type="nucleotide sequence ID" value="NZ_JACRWC010000032.1"/>
</dbReference>
<dbReference type="AlphaFoldDB" id="A0A923N9Q1"/>
<organism evidence="6 7">
    <name type="scientific">Lentihominibacter faecis</name>
    <dbReference type="NCBI Taxonomy" id="2764712"/>
    <lineage>
        <taxon>Bacteria</taxon>
        <taxon>Bacillati</taxon>
        <taxon>Bacillota</taxon>
        <taxon>Clostridia</taxon>
        <taxon>Peptostreptococcales</taxon>
        <taxon>Anaerovoracaceae</taxon>
        <taxon>Lentihominibacter</taxon>
    </lineage>
</organism>
<keyword evidence="2" id="KW-0408">Iron</keyword>
<dbReference type="PROSITE" id="PS50902">
    <property type="entry name" value="FLAVODOXIN_LIKE"/>
    <property type="match status" value="1"/>
</dbReference>
<dbReference type="SUPFAM" id="SSF52218">
    <property type="entry name" value="Flavoproteins"/>
    <property type="match status" value="1"/>
</dbReference>
<dbReference type="PANTHER" id="PTHR43122">
    <property type="entry name" value="FERREDOXIN SUBUNIT OF PYRUVATE:FLAVODOXIN OXIDOREDUCTASE-RELATED"/>
    <property type="match status" value="1"/>
</dbReference>
<dbReference type="PROSITE" id="PS00198">
    <property type="entry name" value="4FE4S_FER_1"/>
    <property type="match status" value="1"/>
</dbReference>